<dbReference type="InterPro" id="IPR050194">
    <property type="entry name" value="Glycosyltransferase_grp1"/>
</dbReference>
<dbReference type="Gene3D" id="3.40.50.2000">
    <property type="entry name" value="Glycogen Phosphorylase B"/>
    <property type="match status" value="2"/>
</dbReference>
<dbReference type="PANTHER" id="PTHR45947">
    <property type="entry name" value="SULFOQUINOVOSYL TRANSFERASE SQD2"/>
    <property type="match status" value="1"/>
</dbReference>
<dbReference type="PANTHER" id="PTHR45947:SF3">
    <property type="entry name" value="SULFOQUINOVOSYL TRANSFERASE SQD2"/>
    <property type="match status" value="1"/>
</dbReference>
<dbReference type="Pfam" id="PF13439">
    <property type="entry name" value="Glyco_transf_4"/>
    <property type="match status" value="1"/>
</dbReference>
<gene>
    <name evidence="2" type="ORF">DOO78_01765</name>
</gene>
<dbReference type="AlphaFoldDB" id="A0A327MDP6"/>
<evidence type="ECO:0000313" key="2">
    <source>
        <dbReference type="EMBL" id="RAI61120.1"/>
    </source>
</evidence>
<evidence type="ECO:0000259" key="1">
    <source>
        <dbReference type="Pfam" id="PF13439"/>
    </source>
</evidence>
<accession>A0A327MDP6</accession>
<dbReference type="EMBL" id="QLIX01000001">
    <property type="protein sequence ID" value="RAI61120.1"/>
    <property type="molecule type" value="Genomic_DNA"/>
</dbReference>
<dbReference type="SUPFAM" id="SSF53756">
    <property type="entry name" value="UDP-Glycosyltransferase/glycogen phosphorylase"/>
    <property type="match status" value="1"/>
</dbReference>
<comment type="caution">
    <text evidence="2">The sequence shown here is derived from an EMBL/GenBank/DDBJ whole genome shotgun (WGS) entry which is preliminary data.</text>
</comment>
<keyword evidence="3" id="KW-1185">Reference proteome</keyword>
<name>A0A327MDP6_9PROT</name>
<dbReference type="GO" id="GO:0016757">
    <property type="term" value="F:glycosyltransferase activity"/>
    <property type="evidence" value="ECO:0007669"/>
    <property type="project" value="TreeGrafter"/>
</dbReference>
<evidence type="ECO:0000313" key="3">
    <source>
        <dbReference type="Proteomes" id="UP000249065"/>
    </source>
</evidence>
<dbReference type="OrthoDB" id="9802525at2"/>
<dbReference type="Proteomes" id="UP000249065">
    <property type="component" value="Unassembled WGS sequence"/>
</dbReference>
<keyword evidence="2" id="KW-0808">Transferase</keyword>
<protein>
    <submittedName>
        <fullName evidence="2">Glycosyltransferase family 1 protein</fullName>
    </submittedName>
</protein>
<reference evidence="3" key="1">
    <citation type="submission" date="2018-06" db="EMBL/GenBank/DDBJ databases">
        <authorList>
            <person name="Khan S.A."/>
        </authorList>
    </citation>
    <scope>NUCLEOTIDE SEQUENCE [LARGE SCALE GENOMIC DNA]</scope>
    <source>
        <strain evidence="3">DB-1506</strain>
    </source>
</reference>
<organism evidence="2 3">
    <name type="scientific">Roseicella frigidaeris</name>
    <dbReference type="NCBI Taxonomy" id="2230885"/>
    <lineage>
        <taxon>Bacteria</taxon>
        <taxon>Pseudomonadati</taxon>
        <taxon>Pseudomonadota</taxon>
        <taxon>Alphaproteobacteria</taxon>
        <taxon>Acetobacterales</taxon>
        <taxon>Roseomonadaceae</taxon>
        <taxon>Roseicella</taxon>
    </lineage>
</organism>
<dbReference type="CDD" id="cd03814">
    <property type="entry name" value="GT4-like"/>
    <property type="match status" value="1"/>
</dbReference>
<dbReference type="Pfam" id="PF13692">
    <property type="entry name" value="Glyco_trans_1_4"/>
    <property type="match status" value="1"/>
</dbReference>
<dbReference type="InterPro" id="IPR028098">
    <property type="entry name" value="Glyco_trans_4-like_N"/>
</dbReference>
<sequence length="332" mass="36585">MRLLIVTDAWHPQVNGVVRTLATIAGELRGRGDAVEVIGPDRFRTLPLPSYPEIRLALRPRRGLAAMVDAFRPSAVHIATEGPLGWAMRRLCRRRGWPFTTSFHTKFPDYLAARTGLPPRFAWAVLRHFHEAGRGTFAATPSLRTELAARGFTRVRPWTRGVDLDLFRPAPREEWGLPRPIFLYAGRVAVEKNIEAFLALDLPGSKVVVGDGPQREALARRFPAAHFAGWRQGEALARAYAGADVFVFPSRTDTFGLVMLEAMACGTPVAAYPVTGPRDVIPGSGAGVVDEDLRRAALAALDCDRGACRRHAERYSWAACAADFRRQLVPMG</sequence>
<proteinExistence type="predicted"/>
<feature type="domain" description="Glycosyltransferase subfamily 4-like N-terminal" evidence="1">
    <location>
        <begin position="14"/>
        <end position="165"/>
    </location>
</feature>